<keyword evidence="2" id="KW-1185">Reference proteome</keyword>
<organism evidence="1 2">
    <name type="scientific">Empedobacter stercoris</name>
    <dbReference type="NCBI Taxonomy" id="1628248"/>
    <lineage>
        <taxon>Bacteria</taxon>
        <taxon>Pseudomonadati</taxon>
        <taxon>Bacteroidota</taxon>
        <taxon>Flavobacteriia</taxon>
        <taxon>Flavobacteriales</taxon>
        <taxon>Weeksellaceae</taxon>
        <taxon>Empedobacter</taxon>
    </lineage>
</organism>
<dbReference type="EMBL" id="JABFOQ010000009">
    <property type="protein sequence ID" value="NOJ75344.1"/>
    <property type="molecule type" value="Genomic_DNA"/>
</dbReference>
<dbReference type="Proteomes" id="UP000580344">
    <property type="component" value="Unassembled WGS sequence"/>
</dbReference>
<dbReference type="RefSeq" id="WP_171622658.1">
    <property type="nucleotide sequence ID" value="NZ_JABFOQ010000009.1"/>
</dbReference>
<proteinExistence type="predicted"/>
<name>A0ABX1WLG2_9FLAO</name>
<evidence type="ECO:0000313" key="2">
    <source>
        <dbReference type="Proteomes" id="UP000580344"/>
    </source>
</evidence>
<sequence length="304" mass="33811">MCTNYQYKYNGKELQDDFNINLYDYGARNYDPAIGRWFNIDPLAEKMRRHSPYNYAFNNPIFFIDPDGMAPDDWIRLSNGSMVYDSRVTNQDSATERYGSDSTYHSTGYSYTATDTGNKITLGDNGSFTSNGESFTAVNQANNQTIEQGNDDKGFWGNLSKSDNFLAKLGYGMANDIYLTSQVLDFDLDIIGENVSNPLTGQRAYTNLDGSTEYNSGNVAVSFSTTVMPLAGEAKLAPELKTLNAAQFSSMFKGTAISRASAQTRGLLNRGYNKGVNFIKDRTSGDYISIISSFKPEENNQKKK</sequence>
<dbReference type="PANTHER" id="PTHR32305">
    <property type="match status" value="1"/>
</dbReference>
<evidence type="ECO:0008006" key="3">
    <source>
        <dbReference type="Google" id="ProtNLM"/>
    </source>
</evidence>
<dbReference type="InterPro" id="IPR022385">
    <property type="entry name" value="Rhs_assc_core"/>
</dbReference>
<evidence type="ECO:0000313" key="1">
    <source>
        <dbReference type="EMBL" id="NOJ75344.1"/>
    </source>
</evidence>
<dbReference type="InterPro" id="IPR050708">
    <property type="entry name" value="T6SS_VgrG/RHS"/>
</dbReference>
<accession>A0ABX1WLG2</accession>
<reference evidence="1 2" key="1">
    <citation type="submission" date="2020-05" db="EMBL/GenBank/DDBJ databases">
        <title>Tigecycline resistant gene in Empedobacter stercoris.</title>
        <authorList>
            <person name="Chen Y."/>
            <person name="Cheng Y."/>
            <person name="Zhou K."/>
        </authorList>
    </citation>
    <scope>NUCLEOTIDE SEQUENCE [LARGE SCALE GENOMIC DNA]</scope>
    <source>
        <strain evidence="1 2">ES202</strain>
    </source>
</reference>
<comment type="caution">
    <text evidence="1">The sequence shown here is derived from an EMBL/GenBank/DDBJ whole genome shotgun (WGS) entry which is preliminary data.</text>
</comment>
<dbReference type="Gene3D" id="2.180.10.10">
    <property type="entry name" value="RHS repeat-associated core"/>
    <property type="match status" value="1"/>
</dbReference>
<dbReference type="PANTHER" id="PTHR32305:SF15">
    <property type="entry name" value="PROTEIN RHSA-RELATED"/>
    <property type="match status" value="1"/>
</dbReference>
<gene>
    <name evidence="1" type="ORF">HMH06_05740</name>
</gene>
<dbReference type="NCBIfam" id="TIGR03696">
    <property type="entry name" value="Rhs_assc_core"/>
    <property type="match status" value="1"/>
</dbReference>
<protein>
    <recommendedName>
        <fullName evidence="3">RHS repeat-associated core domain-containing protein</fullName>
    </recommendedName>
</protein>